<dbReference type="EMBL" id="CP031263">
    <property type="protein sequence ID" value="AXH89289.1"/>
    <property type="molecule type" value="Genomic_DNA"/>
</dbReference>
<dbReference type="AlphaFoldDB" id="A0A6N3JWQ7"/>
<reference evidence="1 2" key="1">
    <citation type="submission" date="2018-07" db="EMBL/GenBank/DDBJ databases">
        <authorList>
            <person name="Ye Y."/>
        </authorList>
    </citation>
    <scope>NUCLEOTIDE SEQUENCE [LARGE SCALE GENOMIC DNA]</scope>
    <source>
        <strain evidence="2">H14(2018)</strain>
    </source>
</reference>
<dbReference type="Proteomes" id="UP000253958">
    <property type="component" value="Chromosome"/>
</dbReference>
<sequence length="170" mass="18520">MNPTQKQPTTPGALADLTPADTLRCAARYLEIHGWIKGTYYSNQGGTFPPACAVGAIGMAAHGRLITIPATHGSGARDCTRAIDYLTDYLTDLGIITCGDDWSTAPTDAIEWNDRDDQTAEQVITTLRAAADNYDWTHATEDDLETYADACVWAEKHPTRDGFLAWRAAQ</sequence>
<gene>
    <name evidence="1" type="ORF">DVH21_04710</name>
</gene>
<organism evidence="1 2">
    <name type="scientific">Micromonospora aurantiaca</name>
    <name type="common">nom. illeg.</name>
    <dbReference type="NCBI Taxonomy" id="47850"/>
    <lineage>
        <taxon>Bacteria</taxon>
        <taxon>Bacillati</taxon>
        <taxon>Actinomycetota</taxon>
        <taxon>Actinomycetes</taxon>
        <taxon>Micromonosporales</taxon>
        <taxon>Micromonosporaceae</taxon>
        <taxon>Micromonospora</taxon>
    </lineage>
</organism>
<name>A0A6N3JWQ7_9ACTN</name>
<accession>A0A6N3JWQ7</accession>
<proteinExistence type="predicted"/>
<evidence type="ECO:0000313" key="2">
    <source>
        <dbReference type="Proteomes" id="UP000253958"/>
    </source>
</evidence>
<reference evidence="1 2" key="2">
    <citation type="submission" date="2018-08" db="EMBL/GenBank/DDBJ databases">
        <title>Streptomyces kandeliansis sp. nov., an endophytic bacterium isolated from mangrove plant.</title>
        <authorList>
            <person name="Wang R."/>
        </authorList>
    </citation>
    <scope>NUCLEOTIDE SEQUENCE [LARGE SCALE GENOMIC DNA]</scope>
    <source>
        <strain evidence="2">H14(2018)</strain>
    </source>
</reference>
<dbReference type="RefSeq" id="WP_114918890.1">
    <property type="nucleotide sequence ID" value="NZ_CP031263.1"/>
</dbReference>
<dbReference type="Pfam" id="PF19698">
    <property type="entry name" value="DUF6197"/>
    <property type="match status" value="1"/>
</dbReference>
<evidence type="ECO:0000313" key="1">
    <source>
        <dbReference type="EMBL" id="AXH89289.1"/>
    </source>
</evidence>
<protein>
    <submittedName>
        <fullName evidence="1">Uncharacterized protein</fullName>
    </submittedName>
</protein>
<dbReference type="InterPro" id="IPR045677">
    <property type="entry name" value="DUF6197"/>
</dbReference>